<evidence type="ECO:0000256" key="1">
    <source>
        <dbReference type="ARBA" id="ARBA00006817"/>
    </source>
</evidence>
<feature type="domain" description="Activator of Hsp90 ATPase homologue 1/2-like C-terminal" evidence="2">
    <location>
        <begin position="18"/>
        <end position="154"/>
    </location>
</feature>
<evidence type="ECO:0000313" key="6">
    <source>
        <dbReference type="Proteomes" id="UP000297598"/>
    </source>
</evidence>
<dbReference type="AlphaFoldDB" id="A0A380FYR9"/>
<proteinExistence type="inferred from homology"/>
<comment type="similarity">
    <text evidence="1">Belongs to the AHA1 family.</text>
</comment>
<dbReference type="EMBL" id="UHDO01000001">
    <property type="protein sequence ID" value="SUM43093.1"/>
    <property type="molecule type" value="Genomic_DNA"/>
</dbReference>
<dbReference type="Proteomes" id="UP000297598">
    <property type="component" value="Unassembled WGS sequence"/>
</dbReference>
<name>A0A380FYR9_9STAP</name>
<evidence type="ECO:0000313" key="4">
    <source>
        <dbReference type="EMBL" id="TGE19217.1"/>
    </source>
</evidence>
<gene>
    <name evidence="4" type="ORF">BJR09_02210</name>
    <name evidence="3" type="ORF">NCTC13830_00618</name>
</gene>
<dbReference type="Gene3D" id="3.30.530.20">
    <property type="match status" value="1"/>
</dbReference>
<dbReference type="Pfam" id="PF08327">
    <property type="entry name" value="AHSA1"/>
    <property type="match status" value="1"/>
</dbReference>
<dbReference type="OrthoDB" id="118413at2"/>
<dbReference type="InterPro" id="IPR013538">
    <property type="entry name" value="ASHA1/2-like_C"/>
</dbReference>
<dbReference type="RefSeq" id="WP_103297967.1">
    <property type="nucleotide sequence ID" value="NZ_PPQT01000045.1"/>
</dbReference>
<dbReference type="CDD" id="cd07814">
    <property type="entry name" value="SRPBCC_CalC_Aha1-like"/>
    <property type="match status" value="1"/>
</dbReference>
<evidence type="ECO:0000313" key="3">
    <source>
        <dbReference type="EMBL" id="SUM43093.1"/>
    </source>
</evidence>
<protein>
    <submittedName>
        <fullName evidence="3">Activator of Hsp90 ATPase1-like protein</fullName>
    </submittedName>
    <submittedName>
        <fullName evidence="4">SRPBCC domain-containing protein</fullName>
    </submittedName>
</protein>
<dbReference type="InterPro" id="IPR023393">
    <property type="entry name" value="START-like_dom_sf"/>
</dbReference>
<organism evidence="3 5">
    <name type="scientific">Staphylococcus petrasii</name>
    <dbReference type="NCBI Taxonomy" id="1276936"/>
    <lineage>
        <taxon>Bacteria</taxon>
        <taxon>Bacillati</taxon>
        <taxon>Bacillota</taxon>
        <taxon>Bacilli</taxon>
        <taxon>Bacillales</taxon>
        <taxon>Staphylococcaceae</taxon>
        <taxon>Staphylococcus</taxon>
    </lineage>
</organism>
<dbReference type="EMBL" id="SRLS01000002">
    <property type="protein sequence ID" value="TGE19217.1"/>
    <property type="molecule type" value="Genomic_DNA"/>
</dbReference>
<keyword evidence="6" id="KW-1185">Reference proteome</keyword>
<evidence type="ECO:0000313" key="5">
    <source>
        <dbReference type="Proteomes" id="UP000254047"/>
    </source>
</evidence>
<accession>A0A380FYR9</accession>
<sequence length="155" mass="17818">MTIKIKDNKIIFSRTFEASVEQVFNAYTKKELFEQWFHPQGATTNVFKFNAVTGGQAFFAIETPEHTSYTLTEYKKVNKPHHIEYFDFFATPQGEKDTRLPGMHIFMDFEEEGKRTTVTSTSEFPTKEAAQQAINMGVEAGMNSTLDQLEKLLEK</sequence>
<reference evidence="4 6" key="2">
    <citation type="submission" date="2019-04" db="EMBL/GenBank/DDBJ databases">
        <title>Genomic characterization of Staphylococcus petrasii strains.</title>
        <authorList>
            <person name="Vrbovska V."/>
            <person name="Kovarovic V."/>
            <person name="Maslanova I."/>
            <person name="Indrakova A."/>
            <person name="Petras P."/>
            <person name="Sedo O."/>
            <person name="Svec P."/>
            <person name="Fisarova L."/>
            <person name="Sedlacek I."/>
            <person name="Doskar J."/>
            <person name="Pantucek R."/>
        </authorList>
    </citation>
    <scope>NUCLEOTIDE SEQUENCE [LARGE SCALE GENOMIC DNA]</scope>
    <source>
        <strain evidence="4 6">P5404</strain>
    </source>
</reference>
<reference evidence="3 5" key="1">
    <citation type="submission" date="2018-06" db="EMBL/GenBank/DDBJ databases">
        <authorList>
            <consortium name="Pathogen Informatics"/>
            <person name="Doyle S."/>
        </authorList>
    </citation>
    <scope>NUCLEOTIDE SEQUENCE [LARGE SCALE GENOMIC DNA]</scope>
    <source>
        <strain evidence="3 5">NCTC13830</strain>
    </source>
</reference>
<dbReference type="Proteomes" id="UP000254047">
    <property type="component" value="Unassembled WGS sequence"/>
</dbReference>
<evidence type="ECO:0000259" key="2">
    <source>
        <dbReference type="Pfam" id="PF08327"/>
    </source>
</evidence>
<dbReference type="SUPFAM" id="SSF55961">
    <property type="entry name" value="Bet v1-like"/>
    <property type="match status" value="1"/>
</dbReference>